<dbReference type="PANTHER" id="PTHR12039">
    <property type="entry name" value="NICOTINAMIDE MONONUCLEOTIDE ADENYLYLTRANSFERASE"/>
    <property type="match status" value="1"/>
</dbReference>
<dbReference type="SUPFAM" id="SSF52374">
    <property type="entry name" value="Nucleotidylyl transferase"/>
    <property type="match status" value="1"/>
</dbReference>
<feature type="compositionally biased region" description="Basic and acidic residues" evidence="1">
    <location>
        <begin position="254"/>
        <end position="266"/>
    </location>
</feature>
<feature type="region of interest" description="Disordered" evidence="1">
    <location>
        <begin position="30"/>
        <end position="49"/>
    </location>
</feature>
<evidence type="ECO:0008006" key="4">
    <source>
        <dbReference type="Google" id="ProtNLM"/>
    </source>
</evidence>
<dbReference type="InterPro" id="IPR051182">
    <property type="entry name" value="Euk_NMN_adenylyltrnsfrase"/>
</dbReference>
<dbReference type="PANTHER" id="PTHR12039:SF0">
    <property type="entry name" value="NICOTINAMIDE-NUCLEOTIDE ADENYLYLTRANSFERASE"/>
    <property type="match status" value="1"/>
</dbReference>
<feature type="region of interest" description="Disordered" evidence="1">
    <location>
        <begin position="213"/>
        <end position="371"/>
    </location>
</feature>
<keyword evidence="3" id="KW-1185">Reference proteome</keyword>
<evidence type="ECO:0000256" key="1">
    <source>
        <dbReference type="SAM" id="MobiDB-lite"/>
    </source>
</evidence>
<comment type="caution">
    <text evidence="2">The sequence shown here is derived from an EMBL/GenBank/DDBJ whole genome shotgun (WGS) entry which is preliminary data.</text>
</comment>
<feature type="compositionally biased region" description="Acidic residues" evidence="1">
    <location>
        <begin position="228"/>
        <end position="238"/>
    </location>
</feature>
<proteinExistence type="predicted"/>
<protein>
    <recommendedName>
        <fullName evidence="4">Nicotinamide-nucleotide adenylyltransferase</fullName>
    </recommendedName>
</protein>
<dbReference type="GO" id="GO:0004515">
    <property type="term" value="F:nicotinate-nucleotide adenylyltransferase activity"/>
    <property type="evidence" value="ECO:0007669"/>
    <property type="project" value="TreeGrafter"/>
</dbReference>
<feature type="compositionally biased region" description="Low complexity" evidence="1">
    <location>
        <begin position="280"/>
        <end position="292"/>
    </location>
</feature>
<feature type="compositionally biased region" description="Basic and acidic residues" evidence="1">
    <location>
        <begin position="293"/>
        <end position="308"/>
    </location>
</feature>
<dbReference type="Gene3D" id="3.40.50.620">
    <property type="entry name" value="HUPs"/>
    <property type="match status" value="1"/>
</dbReference>
<dbReference type="EMBL" id="JADFTS010000009">
    <property type="protein sequence ID" value="KAF9589458.1"/>
    <property type="molecule type" value="Genomic_DNA"/>
</dbReference>
<feature type="compositionally biased region" description="Basic and acidic residues" evidence="1">
    <location>
        <begin position="355"/>
        <end position="371"/>
    </location>
</feature>
<evidence type="ECO:0000313" key="2">
    <source>
        <dbReference type="EMBL" id="KAF9589458.1"/>
    </source>
</evidence>
<organism evidence="2 3">
    <name type="scientific">Coptis chinensis</name>
    <dbReference type="NCBI Taxonomy" id="261450"/>
    <lineage>
        <taxon>Eukaryota</taxon>
        <taxon>Viridiplantae</taxon>
        <taxon>Streptophyta</taxon>
        <taxon>Embryophyta</taxon>
        <taxon>Tracheophyta</taxon>
        <taxon>Spermatophyta</taxon>
        <taxon>Magnoliopsida</taxon>
        <taxon>Ranunculales</taxon>
        <taxon>Ranunculaceae</taxon>
        <taxon>Coptidoideae</taxon>
        <taxon>Coptis</taxon>
    </lineage>
</organism>
<dbReference type="GO" id="GO:0009435">
    <property type="term" value="P:NAD+ biosynthetic process"/>
    <property type="evidence" value="ECO:0007669"/>
    <property type="project" value="TreeGrafter"/>
</dbReference>
<reference evidence="2 3" key="1">
    <citation type="submission" date="2020-10" db="EMBL/GenBank/DDBJ databases">
        <title>The Coptis chinensis genome and diversification of protoberbering-type alkaloids.</title>
        <authorList>
            <person name="Wang B."/>
            <person name="Shu S."/>
            <person name="Song C."/>
            <person name="Liu Y."/>
        </authorList>
    </citation>
    <scope>NUCLEOTIDE SEQUENCE [LARGE SCALE GENOMIC DNA]</scope>
    <source>
        <strain evidence="2">HL-2020</strain>
        <tissue evidence="2">Leaf</tissue>
    </source>
</reference>
<name>A0A835H0S2_9MAGN</name>
<dbReference type="InterPro" id="IPR014729">
    <property type="entry name" value="Rossmann-like_a/b/a_fold"/>
</dbReference>
<dbReference type="GO" id="GO:0000309">
    <property type="term" value="F:nicotinamide-nucleotide adenylyltransferase activity"/>
    <property type="evidence" value="ECO:0007669"/>
    <property type="project" value="TreeGrafter"/>
</dbReference>
<accession>A0A835H0S2</accession>
<dbReference type="Proteomes" id="UP000631114">
    <property type="component" value="Unassembled WGS sequence"/>
</dbReference>
<feature type="compositionally biased region" description="Acidic residues" evidence="1">
    <location>
        <begin position="30"/>
        <end position="43"/>
    </location>
</feature>
<sequence>MFQSEVFGFMIGDVHGESGNGIMVGVVDDDDRNEIQLDEESPDESNGRCDAVVHEKSDNGGLKKLELVEKVTIIAKSSNFSQTFSAEVTSPEEDESGGQILSEDALNRNGSCTAGVHGETENGGSRLELEAKPAILANSSDADNFGSDDIVSSEGIESIEKISESDQSCELRQTAAHVDTFVKEEIQTPETENVTNVISSYANFRNRKCNQLRQTEGSSNVVEKESESESDDEFEKEEAEERLNSDPDGSGDEGAEHSESDVKGSESGEDSEEETRNHNSGLKGSSAKTTSSAKDKSKKVTTEKKETLVKSPKKVPMMNNSKANDSIGESPVVFSRRKKSEETTNKKSFAPSKCSSKENDSKKSAKGKDKVKEACAPTDEELRKVIYKILSRSDLKTGNGTALKDIPKGTMDIPLPLDRLSFPSPSSDATTLDAVNRDQTCVVLLATGSFNPPTYMHLHCLAKQSNYQATLTVLARISSSVCESKSIPRESLRVMLVCGSDLLESFSIPGVWIREQVRAICRDYGVVCIRREGKDIERVISADDILNEYKNNIKVVDELVPNQISSTRVRECISRRLSIKYLTPGEVIEYVKQQSLYLDSANK</sequence>
<dbReference type="OrthoDB" id="422187at2759"/>
<evidence type="ECO:0000313" key="3">
    <source>
        <dbReference type="Proteomes" id="UP000631114"/>
    </source>
</evidence>
<gene>
    <name evidence="2" type="ORF">IFM89_023873</name>
</gene>
<dbReference type="AlphaFoldDB" id="A0A835H0S2"/>